<organism evidence="1 2">
    <name type="scientific">Nelumbo nucifera</name>
    <name type="common">Sacred lotus</name>
    <dbReference type="NCBI Taxonomy" id="4432"/>
    <lineage>
        <taxon>Eukaryota</taxon>
        <taxon>Viridiplantae</taxon>
        <taxon>Streptophyta</taxon>
        <taxon>Embryophyta</taxon>
        <taxon>Tracheophyta</taxon>
        <taxon>Spermatophyta</taxon>
        <taxon>Magnoliopsida</taxon>
        <taxon>Proteales</taxon>
        <taxon>Nelumbonaceae</taxon>
        <taxon>Nelumbo</taxon>
    </lineage>
</organism>
<dbReference type="Proteomes" id="UP000607653">
    <property type="component" value="Unassembled WGS sequence"/>
</dbReference>
<dbReference type="EMBL" id="DUZY01000004">
    <property type="protein sequence ID" value="DAD37135.1"/>
    <property type="molecule type" value="Genomic_DNA"/>
</dbReference>
<sequence length="39" mass="4250">MNKAKLHRVIISSAKLERAPNRLNLSSKGGGDTRSCVLK</sequence>
<comment type="caution">
    <text evidence="1">The sequence shown here is derived from an EMBL/GenBank/DDBJ whole genome shotgun (WGS) entry which is preliminary data.</text>
</comment>
<gene>
    <name evidence="1" type="ORF">HUJ06_007776</name>
</gene>
<keyword evidence="2" id="KW-1185">Reference proteome</keyword>
<name>A0A822Z0Y8_NELNU</name>
<protein>
    <submittedName>
        <fullName evidence="1">Uncharacterized protein</fullName>
    </submittedName>
</protein>
<proteinExistence type="predicted"/>
<reference evidence="1 2" key="1">
    <citation type="journal article" date="2020" name="Mol. Biol. Evol.">
        <title>Distinct Expression and Methylation Patterns for Genes with Different Fates following a Single Whole-Genome Duplication in Flowering Plants.</title>
        <authorList>
            <person name="Shi T."/>
            <person name="Rahmani R.S."/>
            <person name="Gugger P.F."/>
            <person name="Wang M."/>
            <person name="Li H."/>
            <person name="Zhang Y."/>
            <person name="Li Z."/>
            <person name="Wang Q."/>
            <person name="Van de Peer Y."/>
            <person name="Marchal K."/>
            <person name="Chen J."/>
        </authorList>
    </citation>
    <scope>NUCLEOTIDE SEQUENCE [LARGE SCALE GENOMIC DNA]</scope>
    <source>
        <tissue evidence="1">Leaf</tissue>
    </source>
</reference>
<evidence type="ECO:0000313" key="1">
    <source>
        <dbReference type="EMBL" id="DAD37135.1"/>
    </source>
</evidence>
<accession>A0A822Z0Y8</accession>
<dbReference type="AlphaFoldDB" id="A0A822Z0Y8"/>
<evidence type="ECO:0000313" key="2">
    <source>
        <dbReference type="Proteomes" id="UP000607653"/>
    </source>
</evidence>